<gene>
    <name evidence="2" type="ORF">PSFLO_02861</name>
</gene>
<dbReference type="PRINTS" id="PR00412">
    <property type="entry name" value="EPOXHYDRLASE"/>
</dbReference>
<dbReference type="AlphaFoldDB" id="A0A5C3EYV3"/>
<evidence type="ECO:0000259" key="1">
    <source>
        <dbReference type="Pfam" id="PF00561"/>
    </source>
</evidence>
<dbReference type="GO" id="GO:0003824">
    <property type="term" value="F:catalytic activity"/>
    <property type="evidence" value="ECO:0007669"/>
    <property type="project" value="InterPro"/>
</dbReference>
<evidence type="ECO:0000313" key="3">
    <source>
        <dbReference type="Proteomes" id="UP000323386"/>
    </source>
</evidence>
<dbReference type="PANTHER" id="PTHR43798:SF24">
    <property type="entry name" value="CIS-3-ALKYL-4-ALKYLOXETAN-2-ONE DECARBOXYLASE"/>
    <property type="match status" value="1"/>
</dbReference>
<dbReference type="InterPro" id="IPR029058">
    <property type="entry name" value="AB_hydrolase_fold"/>
</dbReference>
<accession>A0A5C3EYV3</accession>
<dbReference type="PANTHER" id="PTHR43798">
    <property type="entry name" value="MONOACYLGLYCEROL LIPASE"/>
    <property type="match status" value="1"/>
</dbReference>
<reference evidence="2 3" key="1">
    <citation type="submission" date="2018-03" db="EMBL/GenBank/DDBJ databases">
        <authorList>
            <person name="Guldener U."/>
        </authorList>
    </citation>
    <scope>NUCLEOTIDE SEQUENCE [LARGE SCALE GENOMIC DNA]</scope>
    <source>
        <strain evidence="2 3">DAOM196992</strain>
    </source>
</reference>
<feature type="domain" description="AB hydrolase-1" evidence="1">
    <location>
        <begin position="49"/>
        <end position="163"/>
    </location>
</feature>
<dbReference type="Proteomes" id="UP000323386">
    <property type="component" value="Unassembled WGS sequence"/>
</dbReference>
<name>A0A5C3EYV3_9BASI</name>
<dbReference type="InterPro" id="IPR000073">
    <property type="entry name" value="AB_hydrolase_1"/>
</dbReference>
<dbReference type="Pfam" id="PF00561">
    <property type="entry name" value="Abhydrolase_1"/>
    <property type="match status" value="1"/>
</dbReference>
<dbReference type="SUPFAM" id="SSF53474">
    <property type="entry name" value="alpha/beta-Hydrolases"/>
    <property type="match status" value="1"/>
</dbReference>
<evidence type="ECO:0000313" key="2">
    <source>
        <dbReference type="EMBL" id="SPO37388.1"/>
    </source>
</evidence>
<dbReference type="InterPro" id="IPR050266">
    <property type="entry name" value="AB_hydrolase_sf"/>
</dbReference>
<keyword evidence="3" id="KW-1185">Reference proteome</keyword>
<dbReference type="Gene3D" id="3.40.50.1820">
    <property type="entry name" value="alpha/beta hydrolase"/>
    <property type="match status" value="1"/>
</dbReference>
<protein>
    <submittedName>
        <fullName evidence="2">Related to haloacetate dehalogenase H-1</fullName>
    </submittedName>
</protein>
<dbReference type="EMBL" id="OOIP01000007">
    <property type="protein sequence ID" value="SPO37388.1"/>
    <property type="molecule type" value="Genomic_DNA"/>
</dbReference>
<organism evidence="2 3">
    <name type="scientific">Pseudozyma flocculosa</name>
    <dbReference type="NCBI Taxonomy" id="84751"/>
    <lineage>
        <taxon>Eukaryota</taxon>
        <taxon>Fungi</taxon>
        <taxon>Dikarya</taxon>
        <taxon>Basidiomycota</taxon>
        <taxon>Ustilaginomycotina</taxon>
        <taxon>Ustilaginomycetes</taxon>
        <taxon>Ustilaginales</taxon>
        <taxon>Ustilaginaceae</taxon>
        <taxon>Pseudozyma</taxon>
    </lineage>
</organism>
<sequence length="344" mass="37325">MADLFPNFETHRVSVPSSGAGDAAAEPIEIFCRRRVPATSKDGATAGKALLLIHGHPQTHHIWHRVAAQLVEQEPECELVVVDTRGMGQSSKPAIRDAQGRSNYTKRRCADDLVAVMRHFGHQSFYVAGHDRGARIGHRMLVDHGASVVRSAVFIDIAPTVDMYRLGDSRFGMLYWHWYFLAQPAPIPETFLVSAPEAYLGRLTNIGRGSSDASAKVAAAAAAAAAAAKDDVFHPTAVAAYRGNIATMDSAAAMCEDYRASAPGGEDAVADEEDRAAGRKVPQPLHLLWGSSGVIELLYGGAVDLWQQRCEHPVQARPVETGHYVPEEAPEEVVKEIRAVLRHE</sequence>
<dbReference type="InterPro" id="IPR000639">
    <property type="entry name" value="Epox_hydrolase-like"/>
</dbReference>
<dbReference type="GO" id="GO:0016020">
    <property type="term" value="C:membrane"/>
    <property type="evidence" value="ECO:0007669"/>
    <property type="project" value="TreeGrafter"/>
</dbReference>
<proteinExistence type="predicted"/>
<dbReference type="OrthoDB" id="6431331at2759"/>